<evidence type="ECO:0000259" key="1">
    <source>
        <dbReference type="Pfam" id="PF22589"/>
    </source>
</evidence>
<feature type="domain" description="Sperm microtubule inner protein 1 C-terminal" evidence="1">
    <location>
        <begin position="85"/>
        <end position="151"/>
    </location>
</feature>
<proteinExistence type="predicted"/>
<dbReference type="PANTHER" id="PTHR35826:SF1">
    <property type="entry name" value="PROTEIN ATP6V1FNB-LIKE"/>
    <property type="match status" value="1"/>
</dbReference>
<protein>
    <recommendedName>
        <fullName evidence="1">Sperm microtubule inner protein 1 C-terminal domain-containing protein</fullName>
    </recommendedName>
</protein>
<organism evidence="2">
    <name type="scientific">Eutreptiella gymnastica</name>
    <dbReference type="NCBI Taxonomy" id="73025"/>
    <lineage>
        <taxon>Eukaryota</taxon>
        <taxon>Discoba</taxon>
        <taxon>Euglenozoa</taxon>
        <taxon>Euglenida</taxon>
        <taxon>Spirocuta</taxon>
        <taxon>Euglenophyceae</taxon>
        <taxon>Eutreptiales</taxon>
        <taxon>Eutreptiaceae</taxon>
        <taxon>Eutreptiella</taxon>
    </lineage>
</organism>
<name>A0A7S1I5L3_9EUGL</name>
<evidence type="ECO:0000313" key="2">
    <source>
        <dbReference type="EMBL" id="CAD9001914.1"/>
    </source>
</evidence>
<gene>
    <name evidence="2" type="ORF">EGYM00392_LOCUS12997</name>
</gene>
<dbReference type="PANTHER" id="PTHR35826">
    <property type="entry name" value="PROTEIN ATP6V1FNB-LIKE"/>
    <property type="match status" value="1"/>
</dbReference>
<dbReference type="InterPro" id="IPR054323">
    <property type="entry name" value="SPMIP1_C"/>
</dbReference>
<dbReference type="AlphaFoldDB" id="A0A7S1I5L3"/>
<accession>A0A7S1I5L3</accession>
<dbReference type="EMBL" id="HBGA01035680">
    <property type="protein sequence ID" value="CAD9001914.1"/>
    <property type="molecule type" value="Transcribed_RNA"/>
</dbReference>
<dbReference type="Pfam" id="PF22589">
    <property type="entry name" value="SPMIP1"/>
    <property type="match status" value="1"/>
</dbReference>
<reference evidence="2" key="1">
    <citation type="submission" date="2021-01" db="EMBL/GenBank/DDBJ databases">
        <authorList>
            <person name="Corre E."/>
            <person name="Pelletier E."/>
            <person name="Niang G."/>
            <person name="Scheremetjew M."/>
            <person name="Finn R."/>
            <person name="Kale V."/>
            <person name="Holt S."/>
            <person name="Cochrane G."/>
            <person name="Meng A."/>
            <person name="Brown T."/>
            <person name="Cohen L."/>
        </authorList>
    </citation>
    <scope>NUCLEOTIDE SEQUENCE</scope>
    <source>
        <strain evidence="2">NIES-381</strain>
    </source>
</reference>
<sequence length="162" mass="18545">MPAKDGGRDAIAKHGSCTEAMGLNTTPASIAGWKATILKEEMMRTEWNKRFAQDVGESYEELLEKTKVKNLDILARTADEDAILRDKGRKEFLKARMTRPPQERFRRPMNESQRLGWTLRELPPVATSVVHHGHKPVIENNFYRKAGVFSRDTSMRFEAGMR</sequence>